<dbReference type="Gene3D" id="3.40.630.30">
    <property type="match status" value="1"/>
</dbReference>
<sequence>MAELSMGPLRAEDAAALARLYRASFPDFFLARPGEPFLREFYGGFEGDPSAITVVAGTAAGGLWVRSSGRPSRPAFYRHLLRRRFPGLAVASARAAVRNPRTITRLVRGAACRGGVGDEGALLSSICTDPTVQCQGLGRRLVQEWEDAARQHGVTVAHLSTDAVDNEAVNALYDRRGWSAKREYSTREGRRMNLYTKDLRP</sequence>
<dbReference type="InterPro" id="IPR000182">
    <property type="entry name" value="GNAT_dom"/>
</dbReference>
<reference evidence="2 3" key="1">
    <citation type="submission" date="2022-09" db="EMBL/GenBank/DDBJ databases">
        <title>Complete genome sequence of Janibacter terrae strain COS04-44, PCL-degrading bacteria isolated from oil spilled coast.</title>
        <authorList>
            <person name="Park H."/>
            <person name="Kim J.Y."/>
            <person name="An S.H."/>
            <person name="Lee C.M."/>
            <person name="Weon H.-Y."/>
        </authorList>
    </citation>
    <scope>NUCLEOTIDE SEQUENCE [LARGE SCALE GENOMIC DNA]</scope>
    <source>
        <strain evidence="2 3">COS04-44</strain>
    </source>
</reference>
<protein>
    <submittedName>
        <fullName evidence="2">GNAT family N-acetyltransferase</fullName>
        <ecNumber evidence="2">2.3.1.-</ecNumber>
    </submittedName>
</protein>
<dbReference type="EMBL" id="CP104874">
    <property type="protein sequence ID" value="WWF05642.1"/>
    <property type="molecule type" value="Genomic_DNA"/>
</dbReference>
<keyword evidence="3" id="KW-1185">Reference proteome</keyword>
<dbReference type="RefSeq" id="WP_338538502.1">
    <property type="nucleotide sequence ID" value="NZ_CP104874.1"/>
</dbReference>
<dbReference type="SUPFAM" id="SSF55729">
    <property type="entry name" value="Acyl-CoA N-acyltransferases (Nat)"/>
    <property type="match status" value="1"/>
</dbReference>
<accession>A0ABZ2FHL0</accession>
<dbReference type="EC" id="2.3.1.-" evidence="2"/>
<dbReference type="GO" id="GO:0016746">
    <property type="term" value="F:acyltransferase activity"/>
    <property type="evidence" value="ECO:0007669"/>
    <property type="project" value="UniProtKB-KW"/>
</dbReference>
<feature type="domain" description="N-acetyltransferase" evidence="1">
    <location>
        <begin position="4"/>
        <end position="200"/>
    </location>
</feature>
<proteinExistence type="predicted"/>
<organism evidence="2 3">
    <name type="scientific">Janibacter terrae</name>
    <dbReference type="NCBI Taxonomy" id="103817"/>
    <lineage>
        <taxon>Bacteria</taxon>
        <taxon>Bacillati</taxon>
        <taxon>Actinomycetota</taxon>
        <taxon>Actinomycetes</taxon>
        <taxon>Micrococcales</taxon>
        <taxon>Intrasporangiaceae</taxon>
        <taxon>Janibacter</taxon>
    </lineage>
</organism>
<name>A0ABZ2FHL0_9MICO</name>
<evidence type="ECO:0000313" key="3">
    <source>
        <dbReference type="Proteomes" id="UP001381003"/>
    </source>
</evidence>
<evidence type="ECO:0000259" key="1">
    <source>
        <dbReference type="PROSITE" id="PS51186"/>
    </source>
</evidence>
<keyword evidence="2" id="KW-0808">Transferase</keyword>
<keyword evidence="2" id="KW-0012">Acyltransferase</keyword>
<evidence type="ECO:0000313" key="2">
    <source>
        <dbReference type="EMBL" id="WWF05642.1"/>
    </source>
</evidence>
<dbReference type="Proteomes" id="UP001381003">
    <property type="component" value="Chromosome"/>
</dbReference>
<dbReference type="CDD" id="cd04301">
    <property type="entry name" value="NAT_SF"/>
    <property type="match status" value="1"/>
</dbReference>
<dbReference type="PROSITE" id="PS51186">
    <property type="entry name" value="GNAT"/>
    <property type="match status" value="1"/>
</dbReference>
<dbReference type="InterPro" id="IPR016181">
    <property type="entry name" value="Acyl_CoA_acyltransferase"/>
</dbReference>
<gene>
    <name evidence="2" type="ORF">N5P18_01865</name>
</gene>
<dbReference type="Pfam" id="PF00583">
    <property type="entry name" value="Acetyltransf_1"/>
    <property type="match status" value="1"/>
</dbReference>